<reference evidence="3" key="1">
    <citation type="journal article" date="2015" name="Proc. Natl. Acad. Sci. U.S.A.">
        <title>Genome sequence of the Asian Tiger mosquito, Aedes albopictus, reveals insights into its biology, genetics, and evolution.</title>
        <authorList>
            <person name="Chen X.G."/>
            <person name="Jiang X."/>
            <person name="Gu J."/>
            <person name="Xu M."/>
            <person name="Wu Y."/>
            <person name="Deng Y."/>
            <person name="Zhang C."/>
            <person name="Bonizzoni M."/>
            <person name="Dermauw W."/>
            <person name="Vontas J."/>
            <person name="Armbruster P."/>
            <person name="Huang X."/>
            <person name="Yang Y."/>
            <person name="Zhang H."/>
            <person name="He W."/>
            <person name="Peng H."/>
            <person name="Liu Y."/>
            <person name="Wu K."/>
            <person name="Chen J."/>
            <person name="Lirakis M."/>
            <person name="Topalis P."/>
            <person name="Van Leeuwen T."/>
            <person name="Hall A.B."/>
            <person name="Jiang X."/>
            <person name="Thorpe C."/>
            <person name="Mueller R.L."/>
            <person name="Sun C."/>
            <person name="Waterhouse R.M."/>
            <person name="Yan G."/>
            <person name="Tu Z.J."/>
            <person name="Fang X."/>
            <person name="James A.A."/>
        </authorList>
    </citation>
    <scope>NUCLEOTIDE SEQUENCE [LARGE SCALE GENOMIC DNA]</scope>
    <source>
        <strain evidence="3">Foshan</strain>
    </source>
</reference>
<protein>
    <recommendedName>
        <fullName evidence="1">RNase H type-1 domain-containing protein</fullName>
    </recommendedName>
</protein>
<sequence>MSHLCSIFSAEAAAILIAITIPADQPILVLTDSASVVSALQAESPVHPWIQDIIRLAPPNTTIAWIPGHCGVPGNTTADRLAGAGHAAPMYTDKVPLHDVKRWITKIFREQWETEWSQRDDTAYLHKIKPDIGPWTDLSSLREQRVVSRLRTGHTRLSHSMGGPPFHRTCLICNTHNTAEHFLCVCPQYEVHRASNGLTGSIRDILCNNTSILASVIRFLQDSGLYSQI</sequence>
<name>A0ABM1XK00_AEDAL</name>
<reference evidence="2" key="2">
    <citation type="submission" date="2025-05" db="UniProtKB">
        <authorList>
            <consortium name="EnsemblMetazoa"/>
        </authorList>
    </citation>
    <scope>IDENTIFICATION</scope>
    <source>
        <strain evidence="2">Foshan</strain>
    </source>
</reference>
<feature type="domain" description="RNase H type-1" evidence="1">
    <location>
        <begin position="1"/>
        <end position="87"/>
    </location>
</feature>
<evidence type="ECO:0000259" key="1">
    <source>
        <dbReference type="PROSITE" id="PS50879"/>
    </source>
</evidence>
<dbReference type="GeneID" id="134286419"/>
<dbReference type="SUPFAM" id="SSF53098">
    <property type="entry name" value="Ribonuclease H-like"/>
    <property type="match status" value="1"/>
</dbReference>
<dbReference type="InterPro" id="IPR002156">
    <property type="entry name" value="RNaseH_domain"/>
</dbReference>
<dbReference type="Gene3D" id="3.30.420.10">
    <property type="entry name" value="Ribonuclease H-like superfamily/Ribonuclease H"/>
    <property type="match status" value="1"/>
</dbReference>
<dbReference type="Proteomes" id="UP000069940">
    <property type="component" value="Unassembled WGS sequence"/>
</dbReference>
<dbReference type="PROSITE" id="PS50879">
    <property type="entry name" value="RNASE_H_1"/>
    <property type="match status" value="1"/>
</dbReference>
<evidence type="ECO:0000313" key="2">
    <source>
        <dbReference type="EnsemblMetazoa" id="AALFPA23_000345.P191"/>
    </source>
</evidence>
<dbReference type="InterPro" id="IPR012337">
    <property type="entry name" value="RNaseH-like_sf"/>
</dbReference>
<keyword evidence="3" id="KW-1185">Reference proteome</keyword>
<evidence type="ECO:0000313" key="3">
    <source>
        <dbReference type="Proteomes" id="UP000069940"/>
    </source>
</evidence>
<organism evidence="2 3">
    <name type="scientific">Aedes albopictus</name>
    <name type="common">Asian tiger mosquito</name>
    <name type="synonym">Stegomyia albopicta</name>
    <dbReference type="NCBI Taxonomy" id="7160"/>
    <lineage>
        <taxon>Eukaryota</taxon>
        <taxon>Metazoa</taxon>
        <taxon>Ecdysozoa</taxon>
        <taxon>Arthropoda</taxon>
        <taxon>Hexapoda</taxon>
        <taxon>Insecta</taxon>
        <taxon>Pterygota</taxon>
        <taxon>Neoptera</taxon>
        <taxon>Endopterygota</taxon>
        <taxon>Diptera</taxon>
        <taxon>Nematocera</taxon>
        <taxon>Culicoidea</taxon>
        <taxon>Culicidae</taxon>
        <taxon>Culicinae</taxon>
        <taxon>Aedini</taxon>
        <taxon>Aedes</taxon>
        <taxon>Stegomyia</taxon>
    </lineage>
</organism>
<dbReference type="RefSeq" id="XP_062704012.1">
    <property type="nucleotide sequence ID" value="XM_062848028.1"/>
</dbReference>
<accession>A0ABM1XK00</accession>
<dbReference type="EnsemblMetazoa" id="AALFPA23_000345.R191">
    <property type="protein sequence ID" value="AALFPA23_000345.P191"/>
    <property type="gene ID" value="AALFPA23_000345"/>
</dbReference>
<dbReference type="InterPro" id="IPR036397">
    <property type="entry name" value="RNaseH_sf"/>
</dbReference>
<proteinExistence type="predicted"/>